<feature type="binding site" evidence="17">
    <location>
        <position position="386"/>
    </location>
    <ligand>
        <name>acetyl-CoA</name>
        <dbReference type="ChEBI" id="CHEBI:57288"/>
    </ligand>
</feature>
<comment type="pathway">
    <text evidence="17">Nucleotide-sugar biosynthesis; UDP-N-acetyl-alpha-D-glucosamine biosynthesis; UDP-N-acetyl-alpha-D-glucosamine from N-acetyl-alpha-D-glucosamine 1-phosphate: step 1/1.</text>
</comment>
<dbReference type="Gene3D" id="2.160.10.10">
    <property type="entry name" value="Hexapeptide repeat proteins"/>
    <property type="match status" value="1"/>
</dbReference>
<evidence type="ECO:0000313" key="20">
    <source>
        <dbReference type="Proteomes" id="UP001500731"/>
    </source>
</evidence>
<dbReference type="NCBIfam" id="NF010932">
    <property type="entry name" value="PRK14352.1"/>
    <property type="match status" value="1"/>
</dbReference>
<feature type="binding site" evidence="17">
    <location>
        <begin position="83"/>
        <end position="84"/>
    </location>
    <ligand>
        <name>UDP-N-acetyl-alpha-D-glucosamine</name>
        <dbReference type="ChEBI" id="CHEBI:57705"/>
    </ligand>
</feature>
<feature type="binding site" evidence="17">
    <location>
        <position position="372"/>
    </location>
    <ligand>
        <name>UDP-N-acetyl-alpha-D-glucosamine</name>
        <dbReference type="ChEBI" id="CHEBI:57705"/>
    </ligand>
</feature>
<comment type="caution">
    <text evidence="19">The sequence shown here is derived from an EMBL/GenBank/DDBJ whole genome shotgun (WGS) entry which is preliminary data.</text>
</comment>
<dbReference type="EMBL" id="BAABGP010000003">
    <property type="protein sequence ID" value="GAA4477547.1"/>
    <property type="molecule type" value="Genomic_DNA"/>
</dbReference>
<evidence type="ECO:0000259" key="18">
    <source>
        <dbReference type="Pfam" id="PF12804"/>
    </source>
</evidence>
<dbReference type="CDD" id="cd02540">
    <property type="entry name" value="GT2_GlmU_N_bac"/>
    <property type="match status" value="1"/>
</dbReference>
<dbReference type="InterPro" id="IPR025877">
    <property type="entry name" value="MobA-like_NTP_Trfase"/>
</dbReference>
<feature type="region of interest" description="Pyrophosphorylase" evidence="17">
    <location>
        <begin position="1"/>
        <end position="236"/>
    </location>
</feature>
<comment type="cofactor">
    <cofactor evidence="17">
        <name>Mg(2+)</name>
        <dbReference type="ChEBI" id="CHEBI:18420"/>
    </cofactor>
    <text evidence="17">Binds 1 Mg(2+) ion per subunit.</text>
</comment>
<dbReference type="SUPFAM" id="SSF51161">
    <property type="entry name" value="Trimeric LpxA-like enzymes"/>
    <property type="match status" value="1"/>
</dbReference>
<comment type="catalytic activity">
    <reaction evidence="15 17">
        <text>N-acetyl-alpha-D-glucosamine 1-phosphate + UTP + H(+) = UDP-N-acetyl-alpha-D-glucosamine + diphosphate</text>
        <dbReference type="Rhea" id="RHEA:13509"/>
        <dbReference type="ChEBI" id="CHEBI:15378"/>
        <dbReference type="ChEBI" id="CHEBI:33019"/>
        <dbReference type="ChEBI" id="CHEBI:46398"/>
        <dbReference type="ChEBI" id="CHEBI:57705"/>
        <dbReference type="ChEBI" id="CHEBI:57776"/>
        <dbReference type="EC" id="2.7.7.23"/>
    </reaction>
</comment>
<dbReference type="Pfam" id="PF12804">
    <property type="entry name" value="NTP_transf_3"/>
    <property type="match status" value="1"/>
</dbReference>
<evidence type="ECO:0000256" key="17">
    <source>
        <dbReference type="HAMAP-Rule" id="MF_01631"/>
    </source>
</evidence>
<gene>
    <name evidence="17 19" type="primary">glmU</name>
    <name evidence="19" type="ORF">GCM10023171_00320</name>
</gene>
<dbReference type="InterPro" id="IPR011004">
    <property type="entry name" value="Trimer_LpxA-like_sf"/>
</dbReference>
<dbReference type="Gene3D" id="3.90.550.10">
    <property type="entry name" value="Spore Coat Polysaccharide Biosynthesis Protein SpsA, Chain A"/>
    <property type="match status" value="1"/>
</dbReference>
<keyword evidence="7 17" id="KW-0677">Repeat</keyword>
<evidence type="ECO:0000313" key="19">
    <source>
        <dbReference type="EMBL" id="GAA4477547.1"/>
    </source>
</evidence>
<evidence type="ECO:0000256" key="14">
    <source>
        <dbReference type="ARBA" id="ARBA00048247"/>
    </source>
</evidence>
<comment type="subcellular location">
    <subcellularLocation>
        <location evidence="17">Cytoplasm</location>
    </subcellularLocation>
</comment>
<feature type="active site" description="Proton acceptor" evidence="17">
    <location>
        <position position="369"/>
    </location>
</feature>
<feature type="binding site" evidence="17">
    <location>
        <begin position="107"/>
        <end position="109"/>
    </location>
    <ligand>
        <name>UDP-N-acetyl-alpha-D-glucosamine</name>
        <dbReference type="ChEBI" id="CHEBI:57705"/>
    </ligand>
</feature>
<evidence type="ECO:0000256" key="9">
    <source>
        <dbReference type="ARBA" id="ARBA00022960"/>
    </source>
</evidence>
<evidence type="ECO:0000256" key="16">
    <source>
        <dbReference type="ARBA" id="ARBA00049628"/>
    </source>
</evidence>
<dbReference type="EC" id="2.7.7.23" evidence="17"/>
<dbReference type="RefSeq" id="WP_345183116.1">
    <property type="nucleotide sequence ID" value="NZ_BAABGP010000003.1"/>
</dbReference>
<keyword evidence="6 17" id="KW-0479">Metal-binding</keyword>
<dbReference type="SUPFAM" id="SSF53448">
    <property type="entry name" value="Nucleotide-diphospho-sugar transferases"/>
    <property type="match status" value="1"/>
</dbReference>
<dbReference type="InterPro" id="IPR050065">
    <property type="entry name" value="GlmU-like"/>
</dbReference>
<keyword evidence="20" id="KW-1185">Reference proteome</keyword>
<feature type="binding site" evidence="17">
    <location>
        <position position="234"/>
    </location>
    <ligand>
        <name>UDP-N-acetyl-alpha-D-glucosamine</name>
        <dbReference type="ChEBI" id="CHEBI:57705"/>
    </ligand>
</feature>
<evidence type="ECO:0000256" key="7">
    <source>
        <dbReference type="ARBA" id="ARBA00022737"/>
    </source>
</evidence>
<feature type="binding site" evidence="17">
    <location>
        <position position="411"/>
    </location>
    <ligand>
        <name>acetyl-CoA</name>
        <dbReference type="ChEBI" id="CHEBI:57288"/>
    </ligand>
</feature>
<keyword evidence="9 17" id="KW-0133">Cell shape</keyword>
<feature type="binding site" evidence="17">
    <location>
        <position position="176"/>
    </location>
    <ligand>
        <name>UDP-N-acetyl-alpha-D-glucosamine</name>
        <dbReference type="ChEBI" id="CHEBI:57705"/>
    </ligand>
</feature>
<dbReference type="HAMAP" id="MF_01631">
    <property type="entry name" value="GlmU"/>
    <property type="match status" value="1"/>
</dbReference>
<comment type="pathway">
    <text evidence="17">Nucleotide-sugar biosynthesis; UDP-N-acetyl-alpha-D-glucosamine biosynthesis; N-acetyl-alpha-D-glucosamine 1-phosphate from alpha-D-glucosamine 6-phosphate (route II): step 2/2.</text>
</comment>
<evidence type="ECO:0000256" key="3">
    <source>
        <dbReference type="ARBA" id="ARBA00022490"/>
    </source>
</evidence>
<feature type="binding site" evidence="17">
    <location>
        <position position="161"/>
    </location>
    <ligand>
        <name>UDP-N-acetyl-alpha-D-glucosamine</name>
        <dbReference type="ChEBI" id="CHEBI:57705"/>
    </ligand>
</feature>
<comment type="pathway">
    <text evidence="17">Bacterial outer membrane biogenesis; LPS lipid A biosynthesis.</text>
</comment>
<dbReference type="InterPro" id="IPR005882">
    <property type="entry name" value="Bifunctional_GlmU"/>
</dbReference>
<dbReference type="CDD" id="cd03353">
    <property type="entry name" value="LbH_GlmU_C"/>
    <property type="match status" value="1"/>
</dbReference>
<feature type="binding site" evidence="17">
    <location>
        <position position="25"/>
    </location>
    <ligand>
        <name>UDP-N-acetyl-alpha-D-glucosamine</name>
        <dbReference type="ChEBI" id="CHEBI:57705"/>
    </ligand>
</feature>
<feature type="binding site" evidence="17">
    <location>
        <position position="109"/>
    </location>
    <ligand>
        <name>Mg(2+)</name>
        <dbReference type="ChEBI" id="CHEBI:18420"/>
    </ligand>
</feature>
<reference evidence="20" key="1">
    <citation type="journal article" date="2019" name="Int. J. Syst. Evol. Microbiol.">
        <title>The Global Catalogue of Microorganisms (GCM) 10K type strain sequencing project: providing services to taxonomists for standard genome sequencing and annotation.</title>
        <authorList>
            <consortium name="The Broad Institute Genomics Platform"/>
            <consortium name="The Broad Institute Genome Sequencing Center for Infectious Disease"/>
            <person name="Wu L."/>
            <person name="Ma J."/>
        </authorList>
    </citation>
    <scope>NUCLEOTIDE SEQUENCE [LARGE SCALE GENOMIC DNA]</scope>
    <source>
        <strain evidence="20">JCM 17839</strain>
    </source>
</reference>
<feature type="region of interest" description="N-acetyltransferase" evidence="17">
    <location>
        <begin position="258"/>
        <end position="476"/>
    </location>
</feature>
<evidence type="ECO:0000256" key="2">
    <source>
        <dbReference type="ARBA" id="ARBA00007947"/>
    </source>
</evidence>
<feature type="binding site" evidence="17">
    <location>
        <begin position="11"/>
        <end position="14"/>
    </location>
    <ligand>
        <name>UDP-N-acetyl-alpha-D-glucosamine</name>
        <dbReference type="ChEBI" id="CHEBI:57705"/>
    </ligand>
</feature>
<evidence type="ECO:0000256" key="12">
    <source>
        <dbReference type="ARBA" id="ARBA00023315"/>
    </source>
</evidence>
<dbReference type="InterPro" id="IPR029044">
    <property type="entry name" value="Nucleotide-diphossugar_trans"/>
</dbReference>
<keyword evidence="11 17" id="KW-0511">Multifunctional enzyme</keyword>
<organism evidence="19 20">
    <name type="scientific">Microbacterium panaciterrae</name>
    <dbReference type="NCBI Taxonomy" id="985759"/>
    <lineage>
        <taxon>Bacteria</taxon>
        <taxon>Bacillati</taxon>
        <taxon>Actinomycetota</taxon>
        <taxon>Actinomycetes</taxon>
        <taxon>Micrococcales</taxon>
        <taxon>Microbacteriaceae</taxon>
        <taxon>Microbacterium</taxon>
    </lineage>
</organism>
<feature type="region of interest" description="Linker" evidence="17">
    <location>
        <begin position="237"/>
        <end position="257"/>
    </location>
</feature>
<sequence length="476" mass="49651">MTENTLAIVVLAAGQGTRMKSRLPKVLHPIAGRPLVGHVLTTAERLHADHIEVVVRHERDQVVAALTGDHPGVVFVDQDDVPGTGRAVQVALDALPAGFDGDVLVLSGDCPLADADTLSAFVAEHRAAAVPATLMTAVVADPTGYGRIVRDARGDVDRIVEQKDATAEEAAIPEINAGMYVFRAATLREYLPAVGVDNAQGEMYLTDVPGMLRRDGARVAASVVSDVTVTFGVNDRAQLAEVGRLMNERIVRRWQRDGVTIQDPATTWIDDDVTLAPDVTILPNTHLLRASTVAGGATIGPDTTLVSTEVGEDAEVRRSEATLAVIGARATVGPFSYLRAGTTLGADGKIGAYVETKNAQIGDGSKVPHLSYVGDATVGRGVNLGASTITANYDDVNKHRTEIGDEVHTGSHTVLVAPVRLGAGAKTAAGAVVRKDVPAGALAMSVAPQRNVPGWVEQNRAGTAAADAAARAESAE</sequence>
<name>A0ABP8P144_9MICO</name>
<comment type="catalytic activity">
    <reaction evidence="14 17">
        <text>alpha-D-glucosamine 1-phosphate + acetyl-CoA = N-acetyl-alpha-D-glucosamine 1-phosphate + CoA + H(+)</text>
        <dbReference type="Rhea" id="RHEA:13725"/>
        <dbReference type="ChEBI" id="CHEBI:15378"/>
        <dbReference type="ChEBI" id="CHEBI:57287"/>
        <dbReference type="ChEBI" id="CHEBI:57288"/>
        <dbReference type="ChEBI" id="CHEBI:57776"/>
        <dbReference type="ChEBI" id="CHEBI:58516"/>
        <dbReference type="EC" id="2.3.1.157"/>
    </reaction>
</comment>
<feature type="binding site" evidence="17">
    <location>
        <position position="78"/>
    </location>
    <ligand>
        <name>UDP-N-acetyl-alpha-D-glucosamine</name>
        <dbReference type="ChEBI" id="CHEBI:57705"/>
    </ligand>
</feature>
<comment type="subunit">
    <text evidence="17">Homotrimer.</text>
</comment>
<feature type="binding site" evidence="17">
    <location>
        <position position="146"/>
    </location>
    <ligand>
        <name>UDP-N-acetyl-alpha-D-glucosamine</name>
        <dbReference type="ChEBI" id="CHEBI:57705"/>
    </ligand>
</feature>
<dbReference type="PANTHER" id="PTHR43584:SF3">
    <property type="entry name" value="BIFUNCTIONAL PROTEIN GLMU"/>
    <property type="match status" value="1"/>
</dbReference>
<comment type="caution">
    <text evidence="17">Lacks conserved residue(s) required for the propagation of feature annotation.</text>
</comment>
<evidence type="ECO:0000256" key="11">
    <source>
        <dbReference type="ARBA" id="ARBA00023268"/>
    </source>
</evidence>
<keyword evidence="5 17" id="KW-0548">Nucleotidyltransferase</keyword>
<dbReference type="EC" id="2.3.1.157" evidence="17"/>
<dbReference type="InterPro" id="IPR038009">
    <property type="entry name" value="GlmU_C_LbH"/>
</dbReference>
<comment type="similarity">
    <text evidence="1 17">In the C-terminal section; belongs to the transferase hexapeptide repeat family.</text>
</comment>
<keyword evidence="13 17" id="KW-0961">Cell wall biogenesis/degradation</keyword>
<proteinExistence type="inferred from homology"/>
<feature type="binding site" evidence="17">
    <location>
        <begin position="392"/>
        <end position="393"/>
    </location>
    <ligand>
        <name>acetyl-CoA</name>
        <dbReference type="ChEBI" id="CHEBI:57288"/>
    </ligand>
</feature>
<feature type="domain" description="MobA-like NTP transferase" evidence="18">
    <location>
        <begin position="9"/>
        <end position="132"/>
    </location>
</feature>
<keyword evidence="4 17" id="KW-0808">Transferase</keyword>
<protein>
    <recommendedName>
        <fullName evidence="17">Bifunctional protein GlmU</fullName>
    </recommendedName>
    <domain>
        <recommendedName>
            <fullName evidence="17">UDP-N-acetylglucosamine pyrophosphorylase</fullName>
            <ecNumber evidence="17">2.7.7.23</ecNumber>
        </recommendedName>
        <alternativeName>
            <fullName evidence="17">N-acetylglucosamine-1-phosphate uridyltransferase</fullName>
        </alternativeName>
    </domain>
    <domain>
        <recommendedName>
            <fullName evidence="17">Glucosamine-1-phosphate N-acetyltransferase</fullName>
            <ecNumber evidence="17">2.3.1.157</ecNumber>
        </recommendedName>
    </domain>
</protein>
<evidence type="ECO:0000256" key="6">
    <source>
        <dbReference type="ARBA" id="ARBA00022723"/>
    </source>
</evidence>
<evidence type="ECO:0000256" key="1">
    <source>
        <dbReference type="ARBA" id="ARBA00007707"/>
    </source>
</evidence>
<evidence type="ECO:0000256" key="15">
    <source>
        <dbReference type="ARBA" id="ARBA00048493"/>
    </source>
</evidence>
<keyword evidence="12 17" id="KW-0012">Acyltransferase</keyword>
<evidence type="ECO:0000256" key="4">
    <source>
        <dbReference type="ARBA" id="ARBA00022679"/>
    </source>
</evidence>
<feature type="binding site" evidence="17">
    <location>
        <position position="234"/>
    </location>
    <ligand>
        <name>Mg(2+)</name>
        <dbReference type="ChEBI" id="CHEBI:18420"/>
    </ligand>
</feature>
<feature type="binding site" evidence="17">
    <location>
        <position position="383"/>
    </location>
    <ligand>
        <name>UDP-N-acetyl-alpha-D-glucosamine</name>
        <dbReference type="ChEBI" id="CHEBI:57705"/>
    </ligand>
</feature>
<evidence type="ECO:0000256" key="8">
    <source>
        <dbReference type="ARBA" id="ARBA00022842"/>
    </source>
</evidence>
<feature type="binding site" evidence="17">
    <location>
        <position position="357"/>
    </location>
    <ligand>
        <name>UDP-N-acetyl-alpha-D-glucosamine</name>
        <dbReference type="ChEBI" id="CHEBI:57705"/>
    </ligand>
</feature>
<dbReference type="Proteomes" id="UP001500731">
    <property type="component" value="Unassembled WGS sequence"/>
</dbReference>
<comment type="function">
    <text evidence="16 17">Catalyzes the last two sequential reactions in the de novo biosynthetic pathway for UDP-N-acetylglucosamine (UDP-GlcNAc). The C-terminal domain catalyzes the transfer of acetyl group from acetyl coenzyme A to glucosamine-1-phosphate (GlcN-1-P) to produce N-acetylglucosamine-1-phosphate (GlcNAc-1-P), which is converted into UDP-GlcNAc by the transfer of uridine 5-monophosphate (from uridine 5-triphosphate), a reaction catalyzed by the N-terminal domain.</text>
</comment>
<evidence type="ECO:0000256" key="13">
    <source>
        <dbReference type="ARBA" id="ARBA00023316"/>
    </source>
</evidence>
<keyword evidence="3 17" id="KW-0963">Cytoplasm</keyword>
<feature type="binding site" evidence="17">
    <location>
        <position position="339"/>
    </location>
    <ligand>
        <name>UDP-N-acetyl-alpha-D-glucosamine</name>
        <dbReference type="ChEBI" id="CHEBI:57705"/>
    </ligand>
</feature>
<keyword evidence="10 17" id="KW-0573">Peptidoglycan synthesis</keyword>
<feature type="binding site" evidence="17">
    <location>
        <position position="429"/>
    </location>
    <ligand>
        <name>acetyl-CoA</name>
        <dbReference type="ChEBI" id="CHEBI:57288"/>
    </ligand>
</feature>
<evidence type="ECO:0000256" key="10">
    <source>
        <dbReference type="ARBA" id="ARBA00022984"/>
    </source>
</evidence>
<keyword evidence="8 17" id="KW-0460">Magnesium</keyword>
<dbReference type="NCBIfam" id="TIGR01173">
    <property type="entry name" value="glmU"/>
    <property type="match status" value="1"/>
</dbReference>
<comment type="similarity">
    <text evidence="2 17">In the N-terminal section; belongs to the N-acetylglucosamine-1-phosphate uridyltransferase family.</text>
</comment>
<evidence type="ECO:0000256" key="5">
    <source>
        <dbReference type="ARBA" id="ARBA00022695"/>
    </source>
</evidence>
<dbReference type="PANTHER" id="PTHR43584">
    <property type="entry name" value="NUCLEOTIDYL TRANSFERASE"/>
    <property type="match status" value="1"/>
</dbReference>
<accession>A0ABP8P144</accession>